<name>A0ABY5IU01_9FLAO</name>
<dbReference type="EMBL" id="CP101751">
    <property type="protein sequence ID" value="UUC46321.1"/>
    <property type="molecule type" value="Genomic_DNA"/>
</dbReference>
<reference evidence="1" key="1">
    <citation type="submission" date="2022-07" db="EMBL/GenBank/DDBJ databases">
        <title>Isolation, identification, and degradation of a PFOSA degrading strain from sewage treatment plant.</title>
        <authorList>
            <person name="Zhang L."/>
            <person name="Huo Y."/>
        </authorList>
    </citation>
    <scope>NUCLEOTIDE SEQUENCE</scope>
    <source>
        <strain evidence="1">C1</strain>
    </source>
</reference>
<evidence type="ECO:0000313" key="1">
    <source>
        <dbReference type="EMBL" id="UUC46321.1"/>
    </source>
</evidence>
<protein>
    <submittedName>
        <fullName evidence="1">Uncharacterized protein</fullName>
    </submittedName>
</protein>
<accession>A0ABY5IU01</accession>
<dbReference type="RefSeq" id="WP_256551988.1">
    <property type="nucleotide sequence ID" value="NZ_CP101751.1"/>
</dbReference>
<gene>
    <name evidence="1" type="ORF">NOX80_03755</name>
</gene>
<organism evidence="1 2">
    <name type="scientific">Flavobacterium cerinum</name>
    <dbReference type="NCBI Taxonomy" id="2502784"/>
    <lineage>
        <taxon>Bacteria</taxon>
        <taxon>Pseudomonadati</taxon>
        <taxon>Bacteroidota</taxon>
        <taxon>Flavobacteriia</taxon>
        <taxon>Flavobacteriales</taxon>
        <taxon>Flavobacteriaceae</taxon>
        <taxon>Flavobacterium</taxon>
    </lineage>
</organism>
<evidence type="ECO:0000313" key="2">
    <source>
        <dbReference type="Proteomes" id="UP001059844"/>
    </source>
</evidence>
<dbReference type="Proteomes" id="UP001059844">
    <property type="component" value="Chromosome"/>
</dbReference>
<keyword evidence="2" id="KW-1185">Reference proteome</keyword>
<sequence length="170" mass="19946">MMPFSKIRLAFRLVIDSSTTITWQKYVFEDTYREYLMQHQLYNSAENPKPTFRELLHENEKAEKLHFLTGIAAEPYINQLKGNIYQLPDALGNSYLPFVNYKLDIVNTDINDSSRHKIGITFYTPLLVLIDRIDDHYLLSKNTDSTSQWEILSFPVHPNLAICYLEKTDH</sequence>
<proteinExistence type="predicted"/>